<comment type="subcellular location">
    <subcellularLocation>
        <location evidence="1">Cell membrane</location>
        <topology evidence="1">Multi-pass membrane protein</topology>
    </subcellularLocation>
</comment>
<organism evidence="8 9">
    <name type="scientific">Candidatus Nitrosotenuis uzonensis</name>
    <dbReference type="NCBI Taxonomy" id="1407055"/>
    <lineage>
        <taxon>Archaea</taxon>
        <taxon>Nitrososphaerota</taxon>
        <taxon>Candidatus Nitrosotenuis</taxon>
    </lineage>
</organism>
<evidence type="ECO:0000313" key="9">
    <source>
        <dbReference type="Proteomes" id="UP000018159"/>
    </source>
</evidence>
<evidence type="ECO:0000259" key="7">
    <source>
        <dbReference type="Pfam" id="PF05425"/>
    </source>
</evidence>
<dbReference type="OrthoDB" id="4981at2157"/>
<dbReference type="PANTHER" id="PTHR34820">
    <property type="entry name" value="INNER MEMBRANE PROTEIN YEBZ"/>
    <property type="match status" value="1"/>
</dbReference>
<evidence type="ECO:0000313" key="8">
    <source>
        <dbReference type="EMBL" id="CDI06659.1"/>
    </source>
</evidence>
<dbReference type="Pfam" id="PF05425">
    <property type="entry name" value="CopD"/>
    <property type="match status" value="1"/>
</dbReference>
<dbReference type="GO" id="GO:0006825">
    <property type="term" value="P:copper ion transport"/>
    <property type="evidence" value="ECO:0007669"/>
    <property type="project" value="InterPro"/>
</dbReference>
<keyword evidence="2" id="KW-1003">Cell membrane</keyword>
<feature type="transmembrane region" description="Helical" evidence="6">
    <location>
        <begin position="140"/>
        <end position="161"/>
    </location>
</feature>
<dbReference type="EMBL" id="CBTY010000011">
    <property type="protein sequence ID" value="CDI06659.1"/>
    <property type="molecule type" value="Genomic_DNA"/>
</dbReference>
<dbReference type="STRING" id="1407055.NITUZ_60186"/>
<dbReference type="GO" id="GO:0005886">
    <property type="term" value="C:plasma membrane"/>
    <property type="evidence" value="ECO:0007669"/>
    <property type="project" value="UniProtKB-SubCell"/>
</dbReference>
<keyword evidence="3 6" id="KW-0812">Transmembrane</keyword>
<evidence type="ECO:0000256" key="2">
    <source>
        <dbReference type="ARBA" id="ARBA00022475"/>
    </source>
</evidence>
<dbReference type="PANTHER" id="PTHR34820:SF4">
    <property type="entry name" value="INNER MEMBRANE PROTEIN YEBZ"/>
    <property type="match status" value="1"/>
</dbReference>
<feature type="transmembrane region" description="Helical" evidence="6">
    <location>
        <begin position="88"/>
        <end position="112"/>
    </location>
</feature>
<dbReference type="Proteomes" id="UP000018159">
    <property type="component" value="Unassembled WGS sequence"/>
</dbReference>
<feature type="domain" description="Copper resistance protein D" evidence="7">
    <location>
        <begin position="52"/>
        <end position="161"/>
    </location>
</feature>
<protein>
    <recommendedName>
        <fullName evidence="7">Copper resistance protein D domain-containing protein</fullName>
    </recommendedName>
</protein>
<feature type="transmembrane region" description="Helical" evidence="6">
    <location>
        <begin position="12"/>
        <end position="35"/>
    </location>
</feature>
<dbReference type="InterPro" id="IPR008457">
    <property type="entry name" value="Cu-R_CopD_dom"/>
</dbReference>
<evidence type="ECO:0000256" key="6">
    <source>
        <dbReference type="SAM" id="Phobius"/>
    </source>
</evidence>
<keyword evidence="5 6" id="KW-0472">Membrane</keyword>
<evidence type="ECO:0000256" key="5">
    <source>
        <dbReference type="ARBA" id="ARBA00023136"/>
    </source>
</evidence>
<evidence type="ECO:0000256" key="4">
    <source>
        <dbReference type="ARBA" id="ARBA00022989"/>
    </source>
</evidence>
<dbReference type="AlphaFoldDB" id="V6AVS9"/>
<feature type="transmembrane region" description="Helical" evidence="6">
    <location>
        <begin position="56"/>
        <end position="76"/>
    </location>
</feature>
<name>V6AVS9_9ARCH</name>
<gene>
    <name evidence="8" type="ORF">NITUZ_60186</name>
</gene>
<keyword evidence="9" id="KW-1185">Reference proteome</keyword>
<evidence type="ECO:0000256" key="1">
    <source>
        <dbReference type="ARBA" id="ARBA00004651"/>
    </source>
</evidence>
<dbReference type="InterPro" id="IPR032694">
    <property type="entry name" value="CopC/D"/>
</dbReference>
<keyword evidence="4 6" id="KW-1133">Transmembrane helix</keyword>
<accession>V6AVS9</accession>
<comment type="caution">
    <text evidence="8">The sequence shown here is derived from an EMBL/GenBank/DDBJ whole genome shotgun (WGS) entry which is preliminary data.</text>
</comment>
<evidence type="ECO:0000256" key="3">
    <source>
        <dbReference type="ARBA" id="ARBA00022692"/>
    </source>
</evidence>
<reference evidence="8 9" key="1">
    <citation type="journal article" date="2013" name="PLoS ONE">
        <title>Enrichment and Genome Sequence of the Group I.1a Ammonia-Oxidizing Archaeon ?Ca. Nitrosotenuis uzonensis? Representing a Clade Globally.</title>
        <authorList>
            <person name="Lebedeva E.V."/>
            <person name="Hatzenpichler R."/>
            <person name="Pelletier E."/>
            <person name="Schuster N."/>
            <person name="Hauzmayer S."/>
            <person name="Bulaev A."/>
            <person name="Grigor'eva N.V."/>
            <person name="Galushko A."/>
            <person name="Schmid M."/>
            <person name="Palatinszky M."/>
            <person name="Le Paslier D."/>
            <person name="Daims H."/>
            <person name="Wagner M."/>
        </authorList>
    </citation>
    <scope>NUCLEOTIDE SEQUENCE [LARGE SCALE GENOMIC DNA]</scope>
    <source>
        <strain evidence="8 9">N4</strain>
    </source>
</reference>
<sequence length="165" mass="18215">MLALEQAIITWIHLVCAAIWVGGSLFIAIVFAPLLKTMAPTVEERLQIMIKAGRRFNKIAIPSLVILIATGIFNVHQMILRPDFLLSTSYGIMVVIKIILVIALLISFGAHVRIIRKEVEQKIVQKQLSEVQIAKLRKKIIIVGETTVVISIAILFVAALLDAGI</sequence>
<proteinExistence type="predicted"/>